<evidence type="ECO:0000313" key="3">
    <source>
        <dbReference type="EMBL" id="RKN39033.1"/>
    </source>
</evidence>
<dbReference type="AlphaFoldDB" id="A0A3A9YSR6"/>
<dbReference type="EMBL" id="RBAL01000015">
    <property type="protein sequence ID" value="RKN39033.1"/>
    <property type="molecule type" value="Genomic_DNA"/>
</dbReference>
<dbReference type="RefSeq" id="WP_120682773.1">
    <property type="nucleotide sequence ID" value="NZ_RBAL01000015.1"/>
</dbReference>
<gene>
    <name evidence="3" type="ORF">D7294_22930</name>
</gene>
<protein>
    <submittedName>
        <fullName evidence="3">Uncharacterized protein</fullName>
    </submittedName>
</protein>
<keyword evidence="2" id="KW-0732">Signal</keyword>
<dbReference type="Proteomes" id="UP000272474">
    <property type="component" value="Unassembled WGS sequence"/>
</dbReference>
<sequence length="118" mass="11989">MGYGFAAAGRAAVAAVAALLSLLLAAGGAGAALVAERPAQARVEQSVPVEDLAAERQQAGHRSAAPRIPTARPPATRPERHGAPAARRHRAVPPAPATGPGPRSRPGRLTVALQVFRC</sequence>
<reference evidence="3 4" key="1">
    <citation type="journal article" date="2014" name="Int. J. Syst. Evol. Microbiol.">
        <title>Streptomyces hoynatensis sp. nov., isolated from deep marine sediment.</title>
        <authorList>
            <person name="Veyisoglu A."/>
            <person name="Sahin N."/>
        </authorList>
    </citation>
    <scope>NUCLEOTIDE SEQUENCE [LARGE SCALE GENOMIC DNA]</scope>
    <source>
        <strain evidence="3 4">KCTC 29097</strain>
    </source>
</reference>
<feature type="chain" id="PRO_5017318834" evidence="2">
    <location>
        <begin position="32"/>
        <end position="118"/>
    </location>
</feature>
<evidence type="ECO:0000256" key="1">
    <source>
        <dbReference type="SAM" id="MobiDB-lite"/>
    </source>
</evidence>
<feature type="region of interest" description="Disordered" evidence="1">
    <location>
        <begin position="54"/>
        <end position="109"/>
    </location>
</feature>
<feature type="signal peptide" evidence="2">
    <location>
        <begin position="1"/>
        <end position="31"/>
    </location>
</feature>
<accession>A0A3A9YSR6</accession>
<proteinExistence type="predicted"/>
<keyword evidence="4" id="KW-1185">Reference proteome</keyword>
<evidence type="ECO:0000313" key="4">
    <source>
        <dbReference type="Proteomes" id="UP000272474"/>
    </source>
</evidence>
<evidence type="ECO:0000256" key="2">
    <source>
        <dbReference type="SAM" id="SignalP"/>
    </source>
</evidence>
<organism evidence="3 4">
    <name type="scientific">Streptomyces hoynatensis</name>
    <dbReference type="NCBI Taxonomy" id="1141874"/>
    <lineage>
        <taxon>Bacteria</taxon>
        <taxon>Bacillati</taxon>
        <taxon>Actinomycetota</taxon>
        <taxon>Actinomycetes</taxon>
        <taxon>Kitasatosporales</taxon>
        <taxon>Streptomycetaceae</taxon>
        <taxon>Streptomyces</taxon>
    </lineage>
</organism>
<comment type="caution">
    <text evidence="3">The sequence shown here is derived from an EMBL/GenBank/DDBJ whole genome shotgun (WGS) entry which is preliminary data.</text>
</comment>
<name>A0A3A9YSR6_9ACTN</name>